<keyword evidence="5 6" id="KW-0472">Membrane</keyword>
<evidence type="ECO:0000313" key="8">
    <source>
        <dbReference type="Proteomes" id="UP000019426"/>
    </source>
</evidence>
<dbReference type="Pfam" id="PF01943">
    <property type="entry name" value="Polysacc_synt"/>
    <property type="match status" value="1"/>
</dbReference>
<evidence type="ECO:0000313" key="7">
    <source>
        <dbReference type="EMBL" id="CDM67243.1"/>
    </source>
</evidence>
<evidence type="ECO:0000256" key="6">
    <source>
        <dbReference type="SAM" id="Phobius"/>
    </source>
</evidence>
<dbReference type="OrthoDB" id="9775950at2"/>
<dbReference type="STRING" id="1216932.CM240_0064"/>
<feature type="transmembrane region" description="Helical" evidence="6">
    <location>
        <begin position="411"/>
        <end position="432"/>
    </location>
</feature>
<dbReference type="CDD" id="cd13124">
    <property type="entry name" value="MATE_SpoVB_like"/>
    <property type="match status" value="1"/>
</dbReference>
<feature type="transmembrane region" description="Helical" evidence="6">
    <location>
        <begin position="318"/>
        <end position="338"/>
    </location>
</feature>
<evidence type="ECO:0000256" key="1">
    <source>
        <dbReference type="ARBA" id="ARBA00004651"/>
    </source>
</evidence>
<feature type="transmembrane region" description="Helical" evidence="6">
    <location>
        <begin position="44"/>
        <end position="66"/>
    </location>
</feature>
<sequence length="531" mass="58426">MSSKSTTKGFAILSAGAMLSKVVSLVYMPFLTLTLGKTGYGNYAYTYTIYTFIFSVANSGISLAVSKTVAEYIAKGNKKDANRVFKIAKYYMCIFGLILSIALFLFATPIAKFSGYPSIALALRFLSPSILLSTLLSVYRGYFQGTENMIPTAVTQIVEQLLNVVVSLACAFALKPLGIDYAVAGATIGTGVGAFISYLMIRKMYKKTRPERLSNEGRRVKKSEIVDKLKMYATPIVITSALIYGGNIIDGSIIKDSLIISGVAEKTAEGLYGMVNNYLQLVLVPITFITALSQAIIPSISAAMAVDDRKLVNQRVNLAIRITLMLAIPAAIAFTLLAKPVYRLMFPGSYEGHVLMLRGAILIIFWGIYLIENTILQSMNKLYVATTFTVLGIIIKIILNRTIIPSMGITGAVISNIVCYLVPMLLATFYIRNKLKVSIQWRKYITKTGLSAIFMAFFVKIVYNSVYYIISFFSVTLGIFVGLVATAGVCGYIYFITMVAIGGFTEEDFEAIPRIVLRFIPRKLKARIKSY</sequence>
<feature type="transmembrane region" description="Helical" evidence="6">
    <location>
        <begin position="444"/>
        <end position="463"/>
    </location>
</feature>
<dbReference type="InterPro" id="IPR024923">
    <property type="entry name" value="PG_synth_SpoVB"/>
</dbReference>
<comment type="subcellular location">
    <subcellularLocation>
        <location evidence="1">Cell membrane</location>
        <topology evidence="1">Multi-pass membrane protein</topology>
    </subcellularLocation>
</comment>
<dbReference type="KEGG" id="clt:CM240_0064"/>
<name>W6RSM0_9CLOT</name>
<feature type="transmembrane region" description="Helical" evidence="6">
    <location>
        <begin position="181"/>
        <end position="201"/>
    </location>
</feature>
<protein>
    <submittedName>
        <fullName evidence="7">Stage V sporulation protein B</fullName>
    </submittedName>
</protein>
<feature type="transmembrane region" description="Helical" evidence="6">
    <location>
        <begin position="229"/>
        <end position="249"/>
    </location>
</feature>
<dbReference type="PANTHER" id="PTHR30250:SF21">
    <property type="entry name" value="LIPID II FLIPPASE MURJ"/>
    <property type="match status" value="1"/>
</dbReference>
<dbReference type="PATRIC" id="fig|1216932.3.peg.49"/>
<proteinExistence type="predicted"/>
<gene>
    <name evidence="7" type="ORF">CM240_0064</name>
</gene>
<evidence type="ECO:0000256" key="3">
    <source>
        <dbReference type="ARBA" id="ARBA00022692"/>
    </source>
</evidence>
<dbReference type="InterPro" id="IPR050833">
    <property type="entry name" value="Poly_Biosynth_Transport"/>
</dbReference>
<dbReference type="PIRSF" id="PIRSF038958">
    <property type="entry name" value="PG_synth_SpoVB"/>
    <property type="match status" value="1"/>
</dbReference>
<dbReference type="eggNOG" id="COG2244">
    <property type="taxonomic scope" value="Bacteria"/>
</dbReference>
<keyword evidence="3 6" id="KW-0812">Transmembrane</keyword>
<dbReference type="AlphaFoldDB" id="W6RSM0"/>
<reference evidence="7 8" key="1">
    <citation type="submission" date="2013-11" db="EMBL/GenBank/DDBJ databases">
        <title>Complete genome sequence of Clostridum sp. M2/40.</title>
        <authorList>
            <person name="Wibberg D."/>
            <person name="Puehler A."/>
            <person name="Schlueter A."/>
        </authorList>
    </citation>
    <scope>NUCLEOTIDE SEQUENCE [LARGE SCALE GENOMIC DNA]</scope>
    <source>
        <strain evidence="8">M2/40</strain>
    </source>
</reference>
<dbReference type="EMBL" id="HG917868">
    <property type="protein sequence ID" value="CDM67243.1"/>
    <property type="molecule type" value="Genomic_DNA"/>
</dbReference>
<dbReference type="RefSeq" id="WP_051483605.1">
    <property type="nucleotide sequence ID" value="NZ_HG917868.1"/>
</dbReference>
<feature type="transmembrane region" description="Helical" evidence="6">
    <location>
        <begin position="12"/>
        <end position="32"/>
    </location>
</feature>
<keyword evidence="4 6" id="KW-1133">Transmembrane helix</keyword>
<dbReference type="HOGENOM" id="CLU_022017_2_1_9"/>
<feature type="transmembrane region" description="Helical" evidence="6">
    <location>
        <begin position="154"/>
        <end position="175"/>
    </location>
</feature>
<evidence type="ECO:0000256" key="5">
    <source>
        <dbReference type="ARBA" id="ARBA00023136"/>
    </source>
</evidence>
<feature type="transmembrane region" description="Helical" evidence="6">
    <location>
        <begin position="350"/>
        <end position="370"/>
    </location>
</feature>
<evidence type="ECO:0000256" key="2">
    <source>
        <dbReference type="ARBA" id="ARBA00022475"/>
    </source>
</evidence>
<dbReference type="InterPro" id="IPR002797">
    <property type="entry name" value="Polysacc_synth"/>
</dbReference>
<dbReference type="GO" id="GO:0005886">
    <property type="term" value="C:plasma membrane"/>
    <property type="evidence" value="ECO:0007669"/>
    <property type="project" value="UniProtKB-SubCell"/>
</dbReference>
<dbReference type="Proteomes" id="UP000019426">
    <property type="component" value="Chromosome M2/40_rep1"/>
</dbReference>
<evidence type="ECO:0000256" key="4">
    <source>
        <dbReference type="ARBA" id="ARBA00022989"/>
    </source>
</evidence>
<feature type="transmembrane region" description="Helical" evidence="6">
    <location>
        <begin position="119"/>
        <end position="142"/>
    </location>
</feature>
<feature type="transmembrane region" description="Helical" evidence="6">
    <location>
        <begin position="382"/>
        <end position="399"/>
    </location>
</feature>
<feature type="transmembrane region" description="Helical" evidence="6">
    <location>
        <begin position="87"/>
        <end position="107"/>
    </location>
</feature>
<keyword evidence="8" id="KW-1185">Reference proteome</keyword>
<organism evidence="7 8">
    <name type="scientific">Clostridium bornimense</name>
    <dbReference type="NCBI Taxonomy" id="1216932"/>
    <lineage>
        <taxon>Bacteria</taxon>
        <taxon>Bacillati</taxon>
        <taxon>Bacillota</taxon>
        <taxon>Clostridia</taxon>
        <taxon>Eubacteriales</taxon>
        <taxon>Clostridiaceae</taxon>
        <taxon>Clostridium</taxon>
    </lineage>
</organism>
<accession>W6RSM0</accession>
<feature type="transmembrane region" description="Helical" evidence="6">
    <location>
        <begin position="282"/>
        <end position="306"/>
    </location>
</feature>
<feature type="transmembrane region" description="Helical" evidence="6">
    <location>
        <begin position="469"/>
        <end position="495"/>
    </location>
</feature>
<dbReference type="PANTHER" id="PTHR30250">
    <property type="entry name" value="PST FAMILY PREDICTED COLANIC ACID TRANSPORTER"/>
    <property type="match status" value="1"/>
</dbReference>
<keyword evidence="2" id="KW-1003">Cell membrane</keyword>